<keyword evidence="2" id="KW-1003">Cell membrane</keyword>
<keyword evidence="8" id="KW-0067">ATP-binding</keyword>
<evidence type="ECO:0000256" key="3">
    <source>
        <dbReference type="ARBA" id="ARBA00022553"/>
    </source>
</evidence>
<evidence type="ECO:0000313" key="15">
    <source>
        <dbReference type="Proteomes" id="UP000267798"/>
    </source>
</evidence>
<dbReference type="GO" id="GO:0000155">
    <property type="term" value="F:phosphorelay sensor kinase activity"/>
    <property type="evidence" value="ECO:0007669"/>
    <property type="project" value="InterPro"/>
</dbReference>
<comment type="subcellular location">
    <subcellularLocation>
        <location evidence="1">Cell membrane</location>
        <topology evidence="1">Multi-pass membrane protein</topology>
    </subcellularLocation>
</comment>
<keyword evidence="6" id="KW-0547">Nucleotide-binding</keyword>
<evidence type="ECO:0000256" key="11">
    <source>
        <dbReference type="ARBA" id="ARBA00023136"/>
    </source>
</evidence>
<sequence length="556" mass="64590">MNMQKSFRDYMKKVFLKYSIITIALIFTLYILSLYVTFMVVVVKKNNQVNDRIRATVAYEFSRYRHTLDKLVQNEAFQQVTEGRSQLLEVNNILYPVINSRPFKGNFVLFDKNGNIVTTSLFNGNAEALKSDYLMQSLLRDTDLRDGIERTVDYSLFKEGQSSSYFFAKAIMTDENIQGYLFFFLEDLGRYFQHSADLVAITDRFDQAIYVSDQKLLAHVGKVNKHYLEGNTAAIDNNTYYVTSRTIHDQDIRIINMLSINTFKQSVWIGLISFISIGIVMIIVNYLVLPKIMRQSLRSVDSLIHFIQTPSKGMKSQAFEEFQMIQDEFLIKMDQIQSLMQSNAEIAEMKRKMEIKQLEAQFNPHFAFNVLEMLRYEILFDPQNASEIIVSFANLLRYNIHYGSTMVPVETDIKYVEDYLKLQKMRFNRRLDYTIDVDESIRDIKIPKLIIQPLIENSIKHCIEDTAHLDIAISILRKDDYLYMAVKDNGKGIEPDRLALLQQSLERGTNDTEHYGIFHSHRVVQLIYGEQFGMTIDSVHGEGTNVEIKIPLNKGD</sequence>
<keyword evidence="15" id="KW-1185">Reference proteome</keyword>
<comment type="caution">
    <text evidence="14">The sequence shown here is derived from an EMBL/GenBank/DDBJ whole genome shotgun (WGS) entry which is preliminary data.</text>
</comment>
<keyword evidence="3" id="KW-0597">Phosphoprotein</keyword>
<keyword evidence="11 12" id="KW-0472">Membrane</keyword>
<dbReference type="OrthoDB" id="9776552at2"/>
<feature type="domain" description="Histidine kinase/HSP90-like ATPase" evidence="13">
    <location>
        <begin position="442"/>
        <end position="554"/>
    </location>
</feature>
<keyword evidence="7 14" id="KW-0418">Kinase</keyword>
<keyword evidence="10" id="KW-0902">Two-component regulatory system</keyword>
<dbReference type="InterPro" id="IPR050640">
    <property type="entry name" value="Bact_2-comp_sensor_kinase"/>
</dbReference>
<dbReference type="Pfam" id="PF02518">
    <property type="entry name" value="HATPase_c"/>
    <property type="match status" value="1"/>
</dbReference>
<evidence type="ECO:0000256" key="1">
    <source>
        <dbReference type="ARBA" id="ARBA00004651"/>
    </source>
</evidence>
<gene>
    <name evidence="14" type="ORF">D3P09_04990</name>
</gene>
<dbReference type="PANTHER" id="PTHR34220">
    <property type="entry name" value="SENSOR HISTIDINE KINASE YPDA"/>
    <property type="match status" value="1"/>
</dbReference>
<proteinExistence type="predicted"/>
<name>A0A3A6PLV3_9BACL</name>
<dbReference type="EMBL" id="QXQB01000001">
    <property type="protein sequence ID" value="RJX41340.1"/>
    <property type="molecule type" value="Genomic_DNA"/>
</dbReference>
<dbReference type="InterPro" id="IPR010559">
    <property type="entry name" value="Sig_transdc_His_kin_internal"/>
</dbReference>
<evidence type="ECO:0000256" key="12">
    <source>
        <dbReference type="SAM" id="Phobius"/>
    </source>
</evidence>
<evidence type="ECO:0000256" key="9">
    <source>
        <dbReference type="ARBA" id="ARBA00022989"/>
    </source>
</evidence>
<evidence type="ECO:0000256" key="4">
    <source>
        <dbReference type="ARBA" id="ARBA00022679"/>
    </source>
</evidence>
<dbReference type="SUPFAM" id="SSF55874">
    <property type="entry name" value="ATPase domain of HSP90 chaperone/DNA topoisomerase II/histidine kinase"/>
    <property type="match status" value="1"/>
</dbReference>
<dbReference type="GO" id="GO:0005886">
    <property type="term" value="C:plasma membrane"/>
    <property type="evidence" value="ECO:0007669"/>
    <property type="project" value="UniProtKB-SubCell"/>
</dbReference>
<dbReference type="Pfam" id="PF06580">
    <property type="entry name" value="His_kinase"/>
    <property type="match status" value="1"/>
</dbReference>
<evidence type="ECO:0000256" key="10">
    <source>
        <dbReference type="ARBA" id="ARBA00023012"/>
    </source>
</evidence>
<dbReference type="Gene3D" id="3.30.565.10">
    <property type="entry name" value="Histidine kinase-like ATPase, C-terminal domain"/>
    <property type="match status" value="1"/>
</dbReference>
<keyword evidence="9 12" id="KW-1133">Transmembrane helix</keyword>
<accession>A0A3A6PLV3</accession>
<keyword evidence="4" id="KW-0808">Transferase</keyword>
<evidence type="ECO:0000256" key="5">
    <source>
        <dbReference type="ARBA" id="ARBA00022692"/>
    </source>
</evidence>
<evidence type="ECO:0000256" key="7">
    <source>
        <dbReference type="ARBA" id="ARBA00022777"/>
    </source>
</evidence>
<feature type="transmembrane region" description="Helical" evidence="12">
    <location>
        <begin position="267"/>
        <end position="289"/>
    </location>
</feature>
<dbReference type="Proteomes" id="UP000267798">
    <property type="component" value="Unassembled WGS sequence"/>
</dbReference>
<dbReference type="PANTHER" id="PTHR34220:SF11">
    <property type="entry name" value="SENSOR PROTEIN KINASE HPTS"/>
    <property type="match status" value="1"/>
</dbReference>
<evidence type="ECO:0000256" key="2">
    <source>
        <dbReference type="ARBA" id="ARBA00022475"/>
    </source>
</evidence>
<feature type="transmembrane region" description="Helical" evidence="12">
    <location>
        <begin position="20"/>
        <end position="43"/>
    </location>
</feature>
<protein>
    <submittedName>
        <fullName evidence="14">Sensor histidine kinase</fullName>
    </submittedName>
</protein>
<evidence type="ECO:0000256" key="8">
    <source>
        <dbReference type="ARBA" id="ARBA00022840"/>
    </source>
</evidence>
<dbReference type="AlphaFoldDB" id="A0A3A6PLV3"/>
<dbReference type="InterPro" id="IPR036890">
    <property type="entry name" value="HATPase_C_sf"/>
</dbReference>
<evidence type="ECO:0000256" key="6">
    <source>
        <dbReference type="ARBA" id="ARBA00022741"/>
    </source>
</evidence>
<dbReference type="SMART" id="SM00387">
    <property type="entry name" value="HATPase_c"/>
    <property type="match status" value="1"/>
</dbReference>
<keyword evidence="5 12" id="KW-0812">Transmembrane</keyword>
<organism evidence="14 15">
    <name type="scientific">Paenibacillus pinisoli</name>
    <dbReference type="NCBI Taxonomy" id="1276110"/>
    <lineage>
        <taxon>Bacteria</taxon>
        <taxon>Bacillati</taxon>
        <taxon>Bacillota</taxon>
        <taxon>Bacilli</taxon>
        <taxon>Bacillales</taxon>
        <taxon>Paenibacillaceae</taxon>
        <taxon>Paenibacillus</taxon>
    </lineage>
</organism>
<dbReference type="InterPro" id="IPR003594">
    <property type="entry name" value="HATPase_dom"/>
</dbReference>
<reference evidence="14 15" key="1">
    <citation type="submission" date="2018-09" db="EMBL/GenBank/DDBJ databases">
        <title>Paenibacillus aracenensis nov. sp. isolated from a cave in southern Spain.</title>
        <authorList>
            <person name="Jurado V."/>
            <person name="Gutierrez-Patricio S."/>
            <person name="Gonzalez-Pimentel J.L."/>
            <person name="Miller A.Z."/>
            <person name="Laiz L."/>
            <person name="Saiz-Jimenez C."/>
        </authorList>
    </citation>
    <scope>NUCLEOTIDE SEQUENCE [LARGE SCALE GENOMIC DNA]</scope>
    <source>
        <strain evidence="14 15">JCM 19203</strain>
    </source>
</reference>
<evidence type="ECO:0000313" key="14">
    <source>
        <dbReference type="EMBL" id="RJX41340.1"/>
    </source>
</evidence>
<evidence type="ECO:0000259" key="13">
    <source>
        <dbReference type="SMART" id="SM00387"/>
    </source>
</evidence>
<dbReference type="GO" id="GO:0005524">
    <property type="term" value="F:ATP binding"/>
    <property type="evidence" value="ECO:0007669"/>
    <property type="project" value="UniProtKB-KW"/>
</dbReference>